<dbReference type="SMART" id="SM00028">
    <property type="entry name" value="TPR"/>
    <property type="match status" value="4"/>
</dbReference>
<reference evidence="3 4" key="1">
    <citation type="journal article" date="2014" name="BMC Genomics">
        <title>Complete genome sequence of producer of the glycopeptide antibiotic Aculeximycin Kutzneria albida DSM 43870T, a representative of minor genus of Pseudonocardiaceae.</title>
        <authorList>
            <person name="Rebets Y."/>
            <person name="Tokovenko B."/>
            <person name="Lushchyk I."/>
            <person name="Ruckert C."/>
            <person name="Zaburannyi N."/>
            <person name="Bechthold A."/>
            <person name="Kalinowski J."/>
            <person name="Luzhetskyy A."/>
        </authorList>
    </citation>
    <scope>NUCLEOTIDE SEQUENCE [LARGE SCALE GENOMIC DNA]</scope>
    <source>
        <strain evidence="3">DSM 43870</strain>
    </source>
</reference>
<evidence type="ECO:0000313" key="4">
    <source>
        <dbReference type="Proteomes" id="UP000019225"/>
    </source>
</evidence>
<proteinExistence type="predicted"/>
<dbReference type="PANTHER" id="PTHR44216">
    <property type="entry name" value="PROTEIN O-MANNOSYL-TRANSFERASE TMTC2"/>
    <property type="match status" value="1"/>
</dbReference>
<gene>
    <name evidence="3" type="ORF">KALB_1404</name>
</gene>
<dbReference type="GO" id="GO:0000030">
    <property type="term" value="F:mannosyltransferase activity"/>
    <property type="evidence" value="ECO:0007669"/>
    <property type="project" value="TreeGrafter"/>
</dbReference>
<feature type="transmembrane region" description="Helical" evidence="2">
    <location>
        <begin position="246"/>
        <end position="265"/>
    </location>
</feature>
<name>W5W1Q3_9PSEU</name>
<dbReference type="eggNOG" id="COG0457">
    <property type="taxonomic scope" value="Bacteria"/>
</dbReference>
<dbReference type="GO" id="GO:0035269">
    <property type="term" value="P:protein O-linked glycosylation via mannose"/>
    <property type="evidence" value="ECO:0007669"/>
    <property type="project" value="TreeGrafter"/>
</dbReference>
<dbReference type="Gene3D" id="1.25.40.10">
    <property type="entry name" value="Tetratricopeptide repeat domain"/>
    <property type="match status" value="2"/>
</dbReference>
<feature type="transmembrane region" description="Helical" evidence="2">
    <location>
        <begin position="285"/>
        <end position="304"/>
    </location>
</feature>
<dbReference type="SUPFAM" id="SSF48452">
    <property type="entry name" value="TPR-like"/>
    <property type="match status" value="1"/>
</dbReference>
<dbReference type="HOGENOM" id="CLU_825806_0_0_11"/>
<organism evidence="3 4">
    <name type="scientific">Kutzneria albida DSM 43870</name>
    <dbReference type="NCBI Taxonomy" id="1449976"/>
    <lineage>
        <taxon>Bacteria</taxon>
        <taxon>Bacillati</taxon>
        <taxon>Actinomycetota</taxon>
        <taxon>Actinomycetes</taxon>
        <taxon>Pseudonocardiales</taxon>
        <taxon>Pseudonocardiaceae</taxon>
        <taxon>Kutzneria</taxon>
    </lineage>
</organism>
<keyword evidence="2" id="KW-0472">Membrane</keyword>
<dbReference type="InterPro" id="IPR019734">
    <property type="entry name" value="TPR_rpt"/>
</dbReference>
<dbReference type="Proteomes" id="UP000019225">
    <property type="component" value="Chromosome"/>
</dbReference>
<dbReference type="STRING" id="1449976.KALB_1404"/>
<dbReference type="RefSeq" id="WP_025354999.1">
    <property type="nucleotide sequence ID" value="NZ_CP007155.1"/>
</dbReference>
<accession>W5W1Q3</accession>
<dbReference type="InterPro" id="IPR011990">
    <property type="entry name" value="TPR-like_helical_dom_sf"/>
</dbReference>
<dbReference type="PATRIC" id="fig|1449976.3.peg.1411"/>
<feature type="region of interest" description="Disordered" evidence="1">
    <location>
        <begin position="184"/>
        <end position="206"/>
    </location>
</feature>
<evidence type="ECO:0000313" key="3">
    <source>
        <dbReference type="EMBL" id="AHH94777.1"/>
    </source>
</evidence>
<protein>
    <submittedName>
        <fullName evidence="3">Uncharacterized protein</fullName>
    </submittedName>
</protein>
<feature type="transmembrane region" description="Helical" evidence="2">
    <location>
        <begin position="316"/>
        <end position="333"/>
    </location>
</feature>
<evidence type="ECO:0000256" key="1">
    <source>
        <dbReference type="SAM" id="MobiDB-lite"/>
    </source>
</evidence>
<sequence>MADISTVLHRAAELTANGKGRKAVALLRPVAVAHPRQQEVWCRLAAAHLDRGDPGAALDAVRRALRLTGDRAWAHRLASRALSRMDRHEEAVSAARHALREAPSDGRCQLALAEALGSADRWDEALSAARRAVELDPAQIRCYLVLGDAATRLRQWTTAERAYRAALRHKPGDARIRAQLTRLRQARSGGARPEPPVTPTRPRRDPVGRAGAERLFWHAGRQVSSTAVISALMLLISGLPRPTQPLAWFGLALPVVVLLAALVVLVRTPSGGRWAMLTAPCRNPAMLVTCALVGASLGLTLLWAFQVRLGSTSVEVLLLATACAVGAAALCFAKES</sequence>
<keyword evidence="4" id="KW-1185">Reference proteome</keyword>
<dbReference type="Pfam" id="PF13432">
    <property type="entry name" value="TPR_16"/>
    <property type="match status" value="2"/>
</dbReference>
<dbReference type="AlphaFoldDB" id="W5W1Q3"/>
<dbReference type="OrthoDB" id="3686302at2"/>
<keyword evidence="2" id="KW-1133">Transmembrane helix</keyword>
<keyword evidence="2" id="KW-0812">Transmembrane</keyword>
<dbReference type="InterPro" id="IPR052384">
    <property type="entry name" value="TMTC_O-mannosyltransferase"/>
</dbReference>
<dbReference type="KEGG" id="kal:KALB_1404"/>
<evidence type="ECO:0000256" key="2">
    <source>
        <dbReference type="SAM" id="Phobius"/>
    </source>
</evidence>
<dbReference type="EMBL" id="CP007155">
    <property type="protein sequence ID" value="AHH94777.1"/>
    <property type="molecule type" value="Genomic_DNA"/>
</dbReference>
<dbReference type="PANTHER" id="PTHR44216:SF3">
    <property type="entry name" value="PROTEIN O-MANNOSYL-TRANSFERASE TMTC2"/>
    <property type="match status" value="1"/>
</dbReference>